<feature type="domain" description="Myb/SANT-like" evidence="1">
    <location>
        <begin position="10"/>
        <end position="104"/>
    </location>
</feature>
<dbReference type="InterPro" id="IPR024752">
    <property type="entry name" value="Myb/SANT-like_dom"/>
</dbReference>
<dbReference type="PANTHER" id="PTHR47851">
    <property type="entry name" value="OS06G0588700 PROTEIN-RELATED"/>
    <property type="match status" value="1"/>
</dbReference>
<evidence type="ECO:0000313" key="3">
    <source>
        <dbReference type="Proteomes" id="UP001054889"/>
    </source>
</evidence>
<evidence type="ECO:0000259" key="1">
    <source>
        <dbReference type="Pfam" id="PF12776"/>
    </source>
</evidence>
<sequence length="290" mass="32719">MEKPTKVVAKWDPFAAKIFNDICVEEVLAHNRPQHCLNGVGYANLVRKFYERTKRPYNEGQMKNRWDILKKKYTQWKTLNLRSTGLGRDPSTGCIVADNDWWEEQNAAMPGCICFRDAPLEHEDQMRIMFEAVIVTNETSYVPTRGANNVQNLSSDAEGDGNGEIGATPHIPASTDGNLKRPAPLSLKGKKKKTFRDQCMKRLVDAYEMKAQSSKHSATSQVDIFMDVAFDSLHEDVRLLSLSLSSMGFGTLHAGINRYCCLHFQTEGKGSFYCSLFDQILAVPHDEFIS</sequence>
<protein>
    <recommendedName>
        <fullName evidence="1">Myb/SANT-like domain-containing protein</fullName>
    </recommendedName>
</protein>
<dbReference type="EMBL" id="BQKI01000018">
    <property type="protein sequence ID" value="GJN11644.1"/>
    <property type="molecule type" value="Genomic_DNA"/>
</dbReference>
<organism evidence="2 3">
    <name type="scientific">Eleusine coracana subsp. coracana</name>
    <dbReference type="NCBI Taxonomy" id="191504"/>
    <lineage>
        <taxon>Eukaryota</taxon>
        <taxon>Viridiplantae</taxon>
        <taxon>Streptophyta</taxon>
        <taxon>Embryophyta</taxon>
        <taxon>Tracheophyta</taxon>
        <taxon>Spermatophyta</taxon>
        <taxon>Magnoliopsida</taxon>
        <taxon>Liliopsida</taxon>
        <taxon>Poales</taxon>
        <taxon>Poaceae</taxon>
        <taxon>PACMAD clade</taxon>
        <taxon>Chloridoideae</taxon>
        <taxon>Cynodonteae</taxon>
        <taxon>Eleusininae</taxon>
        <taxon>Eleusine</taxon>
    </lineage>
</organism>
<comment type="caution">
    <text evidence="2">The sequence shown here is derived from an EMBL/GenBank/DDBJ whole genome shotgun (WGS) entry which is preliminary data.</text>
</comment>
<dbReference type="PANTHER" id="PTHR47851:SF8">
    <property type="entry name" value="NO APICAL MERISTEM-ASSOCIATED C-TERMINAL DOMAIN-CONTAINING PROTEIN"/>
    <property type="match status" value="1"/>
</dbReference>
<dbReference type="Proteomes" id="UP001054889">
    <property type="component" value="Unassembled WGS sequence"/>
</dbReference>
<dbReference type="Pfam" id="PF12776">
    <property type="entry name" value="Myb_DNA-bind_3"/>
    <property type="match status" value="1"/>
</dbReference>
<name>A0AAV5DMQ0_ELECO</name>
<gene>
    <name evidence="2" type="primary">ga29847</name>
    <name evidence="2" type="ORF">PR202_ga29847</name>
</gene>
<reference evidence="2" key="1">
    <citation type="journal article" date="2018" name="DNA Res.">
        <title>Multiple hybrid de novo genome assembly of finger millet, an orphan allotetraploid crop.</title>
        <authorList>
            <person name="Hatakeyama M."/>
            <person name="Aluri S."/>
            <person name="Balachadran M.T."/>
            <person name="Sivarajan S.R."/>
            <person name="Patrignani A."/>
            <person name="Gruter S."/>
            <person name="Poveda L."/>
            <person name="Shimizu-Inatsugi R."/>
            <person name="Baeten J."/>
            <person name="Francoijs K.J."/>
            <person name="Nataraja K.N."/>
            <person name="Reddy Y.A.N."/>
            <person name="Phadnis S."/>
            <person name="Ravikumar R.L."/>
            <person name="Schlapbach R."/>
            <person name="Sreeman S.M."/>
            <person name="Shimizu K.K."/>
        </authorList>
    </citation>
    <scope>NUCLEOTIDE SEQUENCE</scope>
</reference>
<reference evidence="2" key="2">
    <citation type="submission" date="2021-12" db="EMBL/GenBank/DDBJ databases">
        <title>Resequencing data analysis of finger millet.</title>
        <authorList>
            <person name="Hatakeyama M."/>
            <person name="Aluri S."/>
            <person name="Balachadran M.T."/>
            <person name="Sivarajan S.R."/>
            <person name="Poveda L."/>
            <person name="Shimizu-Inatsugi R."/>
            <person name="Schlapbach R."/>
            <person name="Sreeman S.M."/>
            <person name="Shimizu K.K."/>
        </authorList>
    </citation>
    <scope>NUCLEOTIDE SEQUENCE</scope>
</reference>
<proteinExistence type="predicted"/>
<keyword evidence="3" id="KW-1185">Reference proteome</keyword>
<accession>A0AAV5DMQ0</accession>
<evidence type="ECO:0000313" key="2">
    <source>
        <dbReference type="EMBL" id="GJN11644.1"/>
    </source>
</evidence>
<dbReference type="AlphaFoldDB" id="A0AAV5DMQ0"/>